<proteinExistence type="predicted"/>
<reference evidence="2" key="1">
    <citation type="journal article" date="2019" name="J. Virol.">
        <title>Medusavirus, a novel large DNA virus discovered from hot spring water.</title>
        <authorList>
            <person name="Yoshikawa G."/>
            <person name="Blanc-Mathieu R."/>
            <person name="Song C."/>
            <person name="Kayama Y."/>
            <person name="Mochizuki T."/>
            <person name="Murata K."/>
            <person name="Ogata H."/>
            <person name="Takemura M."/>
        </authorList>
    </citation>
    <scope>NUCLEOTIDE SEQUENCE [LARGE SCALE GENOMIC DNA]</scope>
</reference>
<name>A0A3T1CWU6_9VIRU</name>
<sequence>MTEEELERNWKHKENLEQRALFFLLNISHGDFVSIGTGEETPLAREFLDLVQENTDESLLEKERCFWSGMEARERARQKEDAITDDRCSLLSLLFSVCSKRRRENGGMHTKQETLFSFCISSAYAYFAHGTAHVFLSSDKPSERTGLTTGTNFLEAELPVLLRKGVRVAVYLMDDGNWKGPIDYGDKNLDLPMWRRDWHPLDGRDSLASYVNVCPSVQSIDPALFLESRKEKTQREWDEWRMQPPRTPCQTSLVSFVVKRWKSIIE</sequence>
<protein>
    <submittedName>
        <fullName evidence="1">Uncharacterized protein</fullName>
    </submittedName>
</protein>
<keyword evidence="2" id="KW-1185">Reference proteome</keyword>
<evidence type="ECO:0000313" key="2">
    <source>
        <dbReference type="Proteomes" id="UP001161669"/>
    </source>
</evidence>
<accession>A0A3T1CWU6</accession>
<organism evidence="1 2">
    <name type="scientific">Acanthamoeba castellanii medusavirus J1</name>
    <dbReference type="NCBI Taxonomy" id="3114988"/>
    <lineage>
        <taxon>Viruses</taxon>
        <taxon>Varidnaviria</taxon>
        <taxon>Bamfordvirae</taxon>
        <taxon>Nucleocytoviricota</taxon>
        <taxon>Megaviricetes</taxon>
        <taxon>Mamonoviridae</taxon>
        <taxon>Medusavirus</taxon>
        <taxon>Medusavirus medusae</taxon>
    </lineage>
</organism>
<dbReference type="EMBL" id="AP018495">
    <property type="protein sequence ID" value="BBI30307.1"/>
    <property type="molecule type" value="Genomic_DNA"/>
</dbReference>
<evidence type="ECO:0000313" key="1">
    <source>
        <dbReference type="EMBL" id="BBI30307.1"/>
    </source>
</evidence>
<dbReference type="KEGG" id="vg:80540659"/>
<dbReference type="Proteomes" id="UP001161669">
    <property type="component" value="Segment"/>
</dbReference>